<dbReference type="Proteomes" id="UP000245076">
    <property type="component" value="Unassembled WGS sequence"/>
</dbReference>
<evidence type="ECO:0000313" key="2">
    <source>
        <dbReference type="Proteomes" id="UP000245076"/>
    </source>
</evidence>
<sequence>MEPINLGQFLSTNARFGFTESAFFNGSEGVKIILHINGVPIEAELGKLDEKGLEIRFDKIEFWFK</sequence>
<accession>A0A2P2D7W6</accession>
<name>A0A2P2D7W6_9LEPT</name>
<dbReference type="AlphaFoldDB" id="A0A2P2D7W6"/>
<dbReference type="EMBL" id="BFAY01000013">
    <property type="protein sequence ID" value="GBF40708.1"/>
    <property type="molecule type" value="Genomic_DNA"/>
</dbReference>
<protein>
    <submittedName>
        <fullName evidence="1">Uncharacterized protein</fullName>
    </submittedName>
</protein>
<proteinExistence type="predicted"/>
<organism evidence="1 2">
    <name type="scientific">Leptospira johnsonii</name>
    <dbReference type="NCBI Taxonomy" id="1917820"/>
    <lineage>
        <taxon>Bacteria</taxon>
        <taxon>Pseudomonadati</taxon>
        <taxon>Spirochaetota</taxon>
        <taxon>Spirochaetia</taxon>
        <taxon>Leptospirales</taxon>
        <taxon>Leptospiraceae</taxon>
        <taxon>Leptospira</taxon>
    </lineage>
</organism>
<comment type="caution">
    <text evidence="1">The sequence shown here is derived from an EMBL/GenBank/DDBJ whole genome shotgun (WGS) entry which is preliminary data.</text>
</comment>
<reference evidence="1 2" key="1">
    <citation type="submission" date="2018-02" db="EMBL/GenBank/DDBJ databases">
        <title>Novel Leptospira species isolated from soil and water in Japan.</title>
        <authorList>
            <person name="Nakao R."/>
            <person name="Masuzawa T."/>
        </authorList>
    </citation>
    <scope>NUCLEOTIDE SEQUENCE [LARGE SCALE GENOMIC DNA]</scope>
    <source>
        <strain evidence="1 2">E8</strain>
    </source>
</reference>
<evidence type="ECO:0000313" key="1">
    <source>
        <dbReference type="EMBL" id="GBF40708.1"/>
    </source>
</evidence>
<keyword evidence="2" id="KW-1185">Reference proteome</keyword>
<gene>
    <name evidence="1" type="ORF">LPTSP1_37260</name>
</gene>